<evidence type="ECO:0000259" key="3">
    <source>
        <dbReference type="Pfam" id="PF09976"/>
    </source>
</evidence>
<gene>
    <name evidence="4" type="ORF">V5F32_16645</name>
</gene>
<proteinExistence type="predicted"/>
<keyword evidence="2" id="KW-0812">Transmembrane</keyword>
<keyword evidence="2" id="KW-1133">Transmembrane helix</keyword>
<evidence type="ECO:0000313" key="4">
    <source>
        <dbReference type="EMBL" id="MFG1373806.1"/>
    </source>
</evidence>
<feature type="transmembrane region" description="Helical" evidence="2">
    <location>
        <begin position="24"/>
        <end position="48"/>
    </location>
</feature>
<dbReference type="Proteomes" id="UP001604002">
    <property type="component" value="Unassembled WGS sequence"/>
</dbReference>
<accession>A0ABW6ZYG0</accession>
<dbReference type="EMBL" id="JBAFVH010000009">
    <property type="protein sequence ID" value="MFG1373806.1"/>
    <property type="molecule type" value="Genomic_DNA"/>
</dbReference>
<evidence type="ECO:0000256" key="2">
    <source>
        <dbReference type="SAM" id="Phobius"/>
    </source>
</evidence>
<dbReference type="Pfam" id="PF09976">
    <property type="entry name" value="TPR_21"/>
    <property type="match status" value="1"/>
</dbReference>
<feature type="region of interest" description="Disordered" evidence="1">
    <location>
        <begin position="207"/>
        <end position="239"/>
    </location>
</feature>
<evidence type="ECO:0000313" key="5">
    <source>
        <dbReference type="Proteomes" id="UP001604002"/>
    </source>
</evidence>
<keyword evidence="2" id="KW-0472">Membrane</keyword>
<protein>
    <submittedName>
        <fullName evidence="4">Tetratricopeptide repeat protein</fullName>
    </submittedName>
</protein>
<comment type="caution">
    <text evidence="4">The sequence shown here is derived from an EMBL/GenBank/DDBJ whole genome shotgun (WGS) entry which is preliminary data.</text>
</comment>
<organism evidence="4 5">
    <name type="scientific">Xanthobacter oligotrophicus</name>
    <dbReference type="NCBI Taxonomy" id="2607286"/>
    <lineage>
        <taxon>Bacteria</taxon>
        <taxon>Pseudomonadati</taxon>
        <taxon>Pseudomonadota</taxon>
        <taxon>Alphaproteobacteria</taxon>
        <taxon>Hyphomicrobiales</taxon>
        <taxon>Xanthobacteraceae</taxon>
        <taxon>Xanthobacter</taxon>
    </lineage>
</organism>
<name>A0ABW6ZYG0_9HYPH</name>
<keyword evidence="5" id="KW-1185">Reference proteome</keyword>
<feature type="domain" description="Ancillary SecYEG translocon subunit/Cell division coordinator CpoB TPR" evidence="3">
    <location>
        <begin position="19"/>
        <end position="146"/>
    </location>
</feature>
<feature type="compositionally biased region" description="Low complexity" evidence="1">
    <location>
        <begin position="211"/>
        <end position="239"/>
    </location>
</feature>
<dbReference type="InterPro" id="IPR018704">
    <property type="entry name" value="SecYEG/CpoB_TPR"/>
</dbReference>
<evidence type="ECO:0000256" key="1">
    <source>
        <dbReference type="SAM" id="MobiDB-lite"/>
    </source>
</evidence>
<dbReference type="RefSeq" id="WP_393993515.1">
    <property type="nucleotide sequence ID" value="NZ_JBAFVH010000009.1"/>
</dbReference>
<reference evidence="4 5" key="1">
    <citation type="submission" date="2024-02" db="EMBL/GenBank/DDBJ databases">
        <title>Expansion and revision of Xanthobacter and proposal of Roseixanthobacter gen. nov.</title>
        <authorList>
            <person name="Soltysiak M.P.M."/>
            <person name="Jalihal A."/>
            <person name="Ory A."/>
            <person name="Chrisophersen C."/>
            <person name="Lee A.D."/>
            <person name="Boulton J."/>
            <person name="Springer M."/>
        </authorList>
    </citation>
    <scope>NUCLEOTIDE SEQUENCE [LARGE SCALE GENOMIC DNA]</scope>
    <source>
        <strain evidence="4 5">23A</strain>
    </source>
</reference>
<sequence length="239" mass="24496">MTDIFHEIEEDLRRERLRKLWDRFGGLIIAAIVLVVVGAAGWSGYTYWRHQQAVAASAAFQSAVGLFDAGKFAEAETAFSAVAKDGPAGYRSLALFRGAAAAAARDKAAGIAAFDAIAADTRLPALVRELAQLRAALILVDTAGLADVKQRVAAIAAGTGPLRNAAREALALAELKAGDLAAANKTATEITSDSETPPGVRSRAELIRRLTAGAGSEPAAPESAAPTPAAPAPGGAATQ</sequence>